<dbReference type="InterPro" id="IPR027417">
    <property type="entry name" value="P-loop_NTPase"/>
</dbReference>
<name>A0A1T2X8K4_9BACL</name>
<dbReference type="EMBL" id="MSZX01000007">
    <property type="protein sequence ID" value="OPA76211.1"/>
    <property type="molecule type" value="Genomic_DNA"/>
</dbReference>
<dbReference type="PANTHER" id="PTHR42771">
    <property type="entry name" value="IRON(3+)-HYDROXAMATE IMPORT ATP-BINDING PROTEIN FHUC"/>
    <property type="match status" value="1"/>
</dbReference>
<dbReference type="PROSITE" id="PS00211">
    <property type="entry name" value="ABC_TRANSPORTER_1"/>
    <property type="match status" value="1"/>
</dbReference>
<dbReference type="GO" id="GO:0006826">
    <property type="term" value="P:iron ion transport"/>
    <property type="evidence" value="ECO:0007669"/>
    <property type="project" value="UniProtKB-KW"/>
</dbReference>
<evidence type="ECO:0000256" key="9">
    <source>
        <dbReference type="ARBA" id="ARBA00023136"/>
    </source>
</evidence>
<dbReference type="CDD" id="cd03214">
    <property type="entry name" value="ABC_Iron-Siderophores_B12_Hemin"/>
    <property type="match status" value="1"/>
</dbReference>
<keyword evidence="7" id="KW-0408">Iron</keyword>
<dbReference type="FunFam" id="3.40.50.300:FF:000134">
    <property type="entry name" value="Iron-enterobactin ABC transporter ATP-binding protein"/>
    <property type="match status" value="1"/>
</dbReference>
<keyword evidence="12" id="KW-1185">Reference proteome</keyword>
<evidence type="ECO:0000256" key="5">
    <source>
        <dbReference type="ARBA" id="ARBA00022741"/>
    </source>
</evidence>
<keyword evidence="3" id="KW-1003">Cell membrane</keyword>
<keyword evidence="5" id="KW-0547">Nucleotide-binding</keyword>
<dbReference type="RefSeq" id="WP_078500435.1">
    <property type="nucleotide sequence ID" value="NZ_MSZX01000007.1"/>
</dbReference>
<dbReference type="Proteomes" id="UP000190188">
    <property type="component" value="Unassembled WGS sequence"/>
</dbReference>
<keyword evidence="4" id="KW-0410">Iron transport</keyword>
<keyword evidence="2" id="KW-0813">Transport</keyword>
<evidence type="ECO:0000256" key="2">
    <source>
        <dbReference type="ARBA" id="ARBA00022448"/>
    </source>
</evidence>
<proteinExistence type="predicted"/>
<dbReference type="Pfam" id="PF00005">
    <property type="entry name" value="ABC_tran"/>
    <property type="match status" value="1"/>
</dbReference>
<dbReference type="OrthoDB" id="9787851at2"/>
<comment type="subcellular location">
    <subcellularLocation>
        <location evidence="1">Cell membrane</location>
        <topology evidence="1">Peripheral membrane protein</topology>
    </subcellularLocation>
</comment>
<evidence type="ECO:0000256" key="8">
    <source>
        <dbReference type="ARBA" id="ARBA00023065"/>
    </source>
</evidence>
<dbReference type="AlphaFoldDB" id="A0A1T2X8K4"/>
<evidence type="ECO:0000313" key="12">
    <source>
        <dbReference type="Proteomes" id="UP000190188"/>
    </source>
</evidence>
<keyword evidence="6 11" id="KW-0067">ATP-binding</keyword>
<evidence type="ECO:0000256" key="4">
    <source>
        <dbReference type="ARBA" id="ARBA00022496"/>
    </source>
</evidence>
<evidence type="ECO:0000256" key="3">
    <source>
        <dbReference type="ARBA" id="ARBA00022475"/>
    </source>
</evidence>
<feature type="domain" description="ABC transporter" evidence="10">
    <location>
        <begin position="2"/>
        <end position="238"/>
    </location>
</feature>
<dbReference type="InterPro" id="IPR003439">
    <property type="entry name" value="ABC_transporter-like_ATP-bd"/>
</dbReference>
<dbReference type="InterPro" id="IPR003593">
    <property type="entry name" value="AAA+_ATPase"/>
</dbReference>
<keyword evidence="8" id="KW-0406">Ion transport</keyword>
<dbReference type="GO" id="GO:0016887">
    <property type="term" value="F:ATP hydrolysis activity"/>
    <property type="evidence" value="ECO:0007669"/>
    <property type="project" value="InterPro"/>
</dbReference>
<evidence type="ECO:0000256" key="7">
    <source>
        <dbReference type="ARBA" id="ARBA00023004"/>
    </source>
</evidence>
<dbReference type="SMART" id="SM00382">
    <property type="entry name" value="AAA"/>
    <property type="match status" value="1"/>
</dbReference>
<dbReference type="InterPro" id="IPR017871">
    <property type="entry name" value="ABC_transporter-like_CS"/>
</dbReference>
<dbReference type="GO" id="GO:0005524">
    <property type="term" value="F:ATP binding"/>
    <property type="evidence" value="ECO:0007669"/>
    <property type="project" value="UniProtKB-KW"/>
</dbReference>
<dbReference type="GO" id="GO:0005886">
    <property type="term" value="C:plasma membrane"/>
    <property type="evidence" value="ECO:0007669"/>
    <property type="project" value="UniProtKB-SubCell"/>
</dbReference>
<evidence type="ECO:0000259" key="10">
    <source>
        <dbReference type="PROSITE" id="PS50893"/>
    </source>
</evidence>
<sequence>MLEAQALDIQYDGKTVVNNFSLSVQQGEMISIIGPNGSGKSTVLKAMSRLIPCHMGKVCLEGQDVRAMDTKTISQMMCILCQANQAPSDMTVQELVSYGRMPHKKWYQRLTPEDYEIIDWAIEKTGLSELRHRKLPALSGGEAQRAWIAMALTQRPKVLLLDEPTTFLDIAHQLEVLELTRTINQELGVTVIMVLHDLNHASEYSDKICVLRKGKQELFGTPREVLTTDTIRQIYHVEAEVAYSPVSGKPRIHVCSRAEASKLWMAN</sequence>
<dbReference type="Gene3D" id="3.40.50.300">
    <property type="entry name" value="P-loop containing nucleotide triphosphate hydrolases"/>
    <property type="match status" value="1"/>
</dbReference>
<dbReference type="SUPFAM" id="SSF52540">
    <property type="entry name" value="P-loop containing nucleoside triphosphate hydrolases"/>
    <property type="match status" value="1"/>
</dbReference>
<comment type="caution">
    <text evidence="11">The sequence shown here is derived from an EMBL/GenBank/DDBJ whole genome shotgun (WGS) entry which is preliminary data.</text>
</comment>
<protein>
    <submittedName>
        <fullName evidence="11">Iron ABC transporter ATP-binding protein</fullName>
    </submittedName>
</protein>
<dbReference type="STRING" id="1324314.BVG16_18570"/>
<organism evidence="11 12">
    <name type="scientific">Paenibacillus selenitireducens</name>
    <dbReference type="NCBI Taxonomy" id="1324314"/>
    <lineage>
        <taxon>Bacteria</taxon>
        <taxon>Bacillati</taxon>
        <taxon>Bacillota</taxon>
        <taxon>Bacilli</taxon>
        <taxon>Bacillales</taxon>
        <taxon>Paenibacillaceae</taxon>
        <taxon>Paenibacillus</taxon>
    </lineage>
</organism>
<evidence type="ECO:0000313" key="11">
    <source>
        <dbReference type="EMBL" id="OPA76211.1"/>
    </source>
</evidence>
<evidence type="ECO:0000256" key="6">
    <source>
        <dbReference type="ARBA" id="ARBA00022840"/>
    </source>
</evidence>
<dbReference type="PROSITE" id="PS50893">
    <property type="entry name" value="ABC_TRANSPORTER_2"/>
    <property type="match status" value="1"/>
</dbReference>
<keyword evidence="9" id="KW-0472">Membrane</keyword>
<reference evidence="11 12" key="1">
    <citation type="submission" date="2017-01" db="EMBL/GenBank/DDBJ databases">
        <title>Genome analysis of Paenibacillus selenitrireducens ES3-24.</title>
        <authorList>
            <person name="Xu D."/>
            <person name="Yao R."/>
            <person name="Zheng S."/>
        </authorList>
    </citation>
    <scope>NUCLEOTIDE SEQUENCE [LARGE SCALE GENOMIC DNA]</scope>
    <source>
        <strain evidence="11 12">ES3-24</strain>
    </source>
</reference>
<dbReference type="InterPro" id="IPR051535">
    <property type="entry name" value="Siderophore_ABC-ATPase"/>
</dbReference>
<accession>A0A1T2X8K4</accession>
<dbReference type="PANTHER" id="PTHR42771:SF4">
    <property type="entry name" value="IRON(3+)-HYDROXAMATE IMPORT ATP-BINDING PROTEIN FHUC"/>
    <property type="match status" value="1"/>
</dbReference>
<gene>
    <name evidence="11" type="ORF">BVG16_18570</name>
</gene>
<evidence type="ECO:0000256" key="1">
    <source>
        <dbReference type="ARBA" id="ARBA00004202"/>
    </source>
</evidence>